<feature type="compositionally biased region" description="Polar residues" evidence="7">
    <location>
        <begin position="1006"/>
        <end position="1029"/>
    </location>
</feature>
<feature type="compositionally biased region" description="Polar residues" evidence="7">
    <location>
        <begin position="1037"/>
        <end position="1087"/>
    </location>
</feature>
<name>A0A8J2KQH8_9HEXA</name>
<feature type="compositionally biased region" description="Polar residues" evidence="7">
    <location>
        <begin position="886"/>
        <end position="896"/>
    </location>
</feature>
<feature type="compositionally biased region" description="Polar residues" evidence="7">
    <location>
        <begin position="35"/>
        <end position="44"/>
    </location>
</feature>
<dbReference type="AlphaFoldDB" id="A0A8J2KQH8"/>
<evidence type="ECO:0000259" key="9">
    <source>
        <dbReference type="Pfam" id="PF12932"/>
    </source>
</evidence>
<keyword evidence="5 6" id="KW-0931">ER-Golgi transport</keyword>
<keyword evidence="11" id="KW-1185">Reference proteome</keyword>
<keyword evidence="6" id="KW-0333">Golgi apparatus</keyword>
<comment type="similarity">
    <text evidence="2 6">Belongs to the SEC16 family.</text>
</comment>
<feature type="domain" description="Sec16 central conserved" evidence="9">
    <location>
        <begin position="311"/>
        <end position="390"/>
    </location>
</feature>
<evidence type="ECO:0000313" key="11">
    <source>
        <dbReference type="Proteomes" id="UP000708208"/>
    </source>
</evidence>
<dbReference type="PANTHER" id="PTHR13402:SF6">
    <property type="entry name" value="SECRETORY 16, ISOFORM I"/>
    <property type="match status" value="1"/>
</dbReference>
<evidence type="ECO:0000256" key="6">
    <source>
        <dbReference type="RuleBase" id="RU364101"/>
    </source>
</evidence>
<keyword evidence="3 6" id="KW-0813">Transport</keyword>
<feature type="region of interest" description="Disordered" evidence="7">
    <location>
        <begin position="220"/>
        <end position="287"/>
    </location>
</feature>
<dbReference type="GO" id="GO:0016192">
    <property type="term" value="P:vesicle-mediated transport"/>
    <property type="evidence" value="ECO:0007669"/>
    <property type="project" value="UniProtKB-KW"/>
</dbReference>
<feature type="compositionally biased region" description="Basic and acidic residues" evidence="7">
    <location>
        <begin position="49"/>
        <end position="67"/>
    </location>
</feature>
<dbReference type="GO" id="GO:0070971">
    <property type="term" value="C:endoplasmic reticulum exit site"/>
    <property type="evidence" value="ECO:0007669"/>
    <property type="project" value="TreeGrafter"/>
</dbReference>
<feature type="domain" description="Sec16 Sec23-binding" evidence="8">
    <location>
        <begin position="453"/>
        <end position="699"/>
    </location>
</feature>
<evidence type="ECO:0000259" key="8">
    <source>
        <dbReference type="Pfam" id="PF12931"/>
    </source>
</evidence>
<dbReference type="CDD" id="cd09233">
    <property type="entry name" value="ACE1-Sec16-like"/>
    <property type="match status" value="1"/>
</dbReference>
<feature type="region of interest" description="Disordered" evidence="7">
    <location>
        <begin position="1"/>
        <end position="105"/>
    </location>
</feature>
<evidence type="ECO:0000256" key="7">
    <source>
        <dbReference type="SAM" id="MobiDB-lite"/>
    </source>
</evidence>
<evidence type="ECO:0000256" key="4">
    <source>
        <dbReference type="ARBA" id="ARBA00022824"/>
    </source>
</evidence>
<dbReference type="EMBL" id="CAJVCH010449288">
    <property type="protein sequence ID" value="CAG7819405.1"/>
    <property type="molecule type" value="Genomic_DNA"/>
</dbReference>
<dbReference type="InterPro" id="IPR024298">
    <property type="entry name" value="Sec16_Sec23-bd"/>
</dbReference>
<evidence type="ECO:0000256" key="2">
    <source>
        <dbReference type="ARBA" id="ARBA00005927"/>
    </source>
</evidence>
<dbReference type="Pfam" id="PF12932">
    <property type="entry name" value="Sec16"/>
    <property type="match status" value="1"/>
</dbReference>
<keyword evidence="4 6" id="KW-0256">Endoplasmic reticulum</keyword>
<gene>
    <name evidence="10" type="ORF">AFUS01_LOCUS29858</name>
</gene>
<proteinExistence type="inferred from homology"/>
<sequence>MYSQQESGWADGQLNENNERTDDLDGAAEGDNDSSRINVQNQTAPSRPRSRDSYYDRDRDMRDRGESEYYGSRSSRNHGHGTEPRRRRNESYRDGRDRGRMDDYEYEYRDSRRTRHVPERQYPDSYYMGGYGGSSRGGYGNPQQGIREMLERLRVQDPIRYREWYDQYQAHRRNPQRVPNPGLPVFGYGGPPPSMTPVGGYPYFPGVPASNHSMSMYAEPSGVDRQSVHSDAGRPSGRSSVNELLSFSGYANGPSVNQTPSINQDPDAAGFKPIDPHYHKTPEPERMTPLKFNTSHCLGVLTPLGQLIKIKSQGSAVEIVQVKSLMAHLPEYKEVSAFPGPLVKGTTHKNTVIQFCQKKIKEAQHNDAQPDKQHFVLLWELLILLLRQNGNVVGSDVAELLLKKQNTPSDSASSSEEYQSRESSEEEEIGVNGGGVNLLQPANETKITEKFCEFLLYGHKKDAVEYAMNNGLWGHALFLATKMDERTYGNVLARFANCTPFNHPIQTFYQLMSGRQPASAKSCCDDTFGDWKPHLAMILSNAGSRPEVEFKAIVKMGDTLGNKNHIFAAQFCYLMGQTDFSAQSKLGPLLGLSTSAENITEATQMTEIYEFARSLAEPTFTLGPSFLNSKLNYTKTLLDLGFVEEAFAYCEEMAKKLKLLNGSQNEDLSILKWSILQIAERLVRVEESETGEDPRWISELRNDLNSTVSGGQVSDNMPGRRESVPDNQVIQNHDVPTGHEAPQDYEYREQLNPGYIPEYPNTDPMPTASADQNTPGMNKRIDPQAYQPTQPMYPDPIMANNPQIPMISDQGNSADQLHYNPSQHMQPGFMPDYPNFPNNNYITPGGGYPMPSYGQPPPLTDGPLGPSTGANKGFDHPQQNFPPQPQTRNQGDSQNKNQEKKDKGLNKGGGDAKKQGGGFLSGLFSKFKGPNQMILPDDKDPPIVWDENSKKWVNKTGDEDEDSGPKGPPPTDRDLMGNPGMPPPMMSMPPQTQHMGGPPPIMQPMAHSQPNMMAQPGIPQQQPFHNQTLPARPDSMPSASNVPLNAPGIQTQPIGNNYQQQNPNNFVEGYQNNNQSYSAAPLNNPSDPSMTGMGMGPNMNGPPTLASNKYKLPKNRNVRSGYVDVLNPNSNTANSAD</sequence>
<evidence type="ECO:0000256" key="5">
    <source>
        <dbReference type="ARBA" id="ARBA00022892"/>
    </source>
</evidence>
<organism evidence="10 11">
    <name type="scientific">Allacma fusca</name>
    <dbReference type="NCBI Taxonomy" id="39272"/>
    <lineage>
        <taxon>Eukaryota</taxon>
        <taxon>Metazoa</taxon>
        <taxon>Ecdysozoa</taxon>
        <taxon>Arthropoda</taxon>
        <taxon>Hexapoda</taxon>
        <taxon>Collembola</taxon>
        <taxon>Symphypleona</taxon>
        <taxon>Sminthuridae</taxon>
        <taxon>Allacma</taxon>
    </lineage>
</organism>
<accession>A0A8J2KQH8</accession>
<evidence type="ECO:0000256" key="1">
    <source>
        <dbReference type="ARBA" id="ARBA00004240"/>
    </source>
</evidence>
<dbReference type="OrthoDB" id="8918678at2759"/>
<dbReference type="GO" id="GO:0070973">
    <property type="term" value="P:protein localization to endoplasmic reticulum exit site"/>
    <property type="evidence" value="ECO:0007669"/>
    <property type="project" value="TreeGrafter"/>
</dbReference>
<evidence type="ECO:0000313" key="10">
    <source>
        <dbReference type="EMBL" id="CAG7819405.1"/>
    </source>
</evidence>
<dbReference type="GO" id="GO:0000139">
    <property type="term" value="C:Golgi membrane"/>
    <property type="evidence" value="ECO:0007669"/>
    <property type="project" value="UniProtKB-SubCell"/>
</dbReference>
<feature type="compositionally biased region" description="Basic and acidic residues" evidence="7">
    <location>
        <begin position="897"/>
        <end position="914"/>
    </location>
</feature>
<comment type="subcellular location">
    <subcellularLocation>
        <location evidence="1">Endoplasmic reticulum</location>
    </subcellularLocation>
    <subcellularLocation>
        <location evidence="6">Golgi apparatus membrane</location>
    </subcellularLocation>
</comment>
<dbReference type="Pfam" id="PF12931">
    <property type="entry name" value="TPR_Sec16"/>
    <property type="match status" value="1"/>
</dbReference>
<feature type="region of interest" description="Disordered" evidence="7">
    <location>
        <begin position="832"/>
        <end position="1110"/>
    </location>
</feature>
<reference evidence="10" key="1">
    <citation type="submission" date="2021-06" db="EMBL/GenBank/DDBJ databases">
        <authorList>
            <person name="Hodson N. C."/>
            <person name="Mongue J. A."/>
            <person name="Jaron S. K."/>
        </authorList>
    </citation>
    <scope>NUCLEOTIDE SEQUENCE</scope>
</reference>
<dbReference type="GO" id="GO:0012507">
    <property type="term" value="C:ER to Golgi transport vesicle membrane"/>
    <property type="evidence" value="ECO:0007669"/>
    <property type="project" value="TreeGrafter"/>
</dbReference>
<feature type="compositionally biased region" description="Basic and acidic residues" evidence="7">
    <location>
        <begin position="80"/>
        <end position="105"/>
    </location>
</feature>
<protein>
    <recommendedName>
        <fullName evidence="6">Protein transport protein sec16</fullName>
    </recommendedName>
</protein>
<keyword evidence="6" id="KW-0653">Protein transport</keyword>
<comment type="caution">
    <text evidence="10">The sequence shown here is derived from an EMBL/GenBank/DDBJ whole genome shotgun (WGS) entry which is preliminary data.</text>
</comment>
<feature type="compositionally biased region" description="Polar residues" evidence="7">
    <location>
        <begin position="254"/>
        <end position="264"/>
    </location>
</feature>
<dbReference type="GO" id="GO:0007030">
    <property type="term" value="P:Golgi organization"/>
    <property type="evidence" value="ECO:0007669"/>
    <property type="project" value="TreeGrafter"/>
</dbReference>
<dbReference type="GO" id="GO:0015031">
    <property type="term" value="P:protein transport"/>
    <property type="evidence" value="ECO:0007669"/>
    <property type="project" value="UniProtKB-KW"/>
</dbReference>
<dbReference type="Proteomes" id="UP000708208">
    <property type="component" value="Unassembled WGS sequence"/>
</dbReference>
<feature type="compositionally biased region" description="Basic and acidic residues" evidence="7">
    <location>
        <begin position="274"/>
        <end position="287"/>
    </location>
</feature>
<feature type="region of interest" description="Disordered" evidence="7">
    <location>
        <begin position="405"/>
        <end position="437"/>
    </location>
</feature>
<keyword evidence="6" id="KW-0472">Membrane</keyword>
<dbReference type="InterPro" id="IPR024340">
    <property type="entry name" value="Sec16_CCD"/>
</dbReference>
<feature type="compositionally biased region" description="Low complexity" evidence="7">
    <location>
        <begin position="1088"/>
        <end position="1104"/>
    </location>
</feature>
<dbReference type="PANTHER" id="PTHR13402">
    <property type="entry name" value="RGPR-RELATED"/>
    <property type="match status" value="1"/>
</dbReference>
<evidence type="ECO:0000256" key="3">
    <source>
        <dbReference type="ARBA" id="ARBA00022448"/>
    </source>
</evidence>